<protein>
    <submittedName>
        <fullName evidence="4">Uncharacterized protein</fullName>
    </submittedName>
</protein>
<organism evidence="4 5">
    <name type="scientific">Rhodopseudomonas pentothenatexigens</name>
    <dbReference type="NCBI Taxonomy" id="999699"/>
    <lineage>
        <taxon>Bacteria</taxon>
        <taxon>Pseudomonadati</taxon>
        <taxon>Pseudomonadota</taxon>
        <taxon>Alphaproteobacteria</taxon>
        <taxon>Hyphomicrobiales</taxon>
        <taxon>Nitrobacteraceae</taxon>
        <taxon>Rhodopseudomonas</taxon>
    </lineage>
</organism>
<dbReference type="Proteomes" id="UP000252631">
    <property type="component" value="Unassembled WGS sequence"/>
</dbReference>
<keyword evidence="6" id="KW-1185">Reference proteome</keyword>
<dbReference type="OrthoDB" id="8256346at2"/>
<evidence type="ECO:0000313" key="3">
    <source>
        <dbReference type="EMBL" id="RED34536.1"/>
    </source>
</evidence>
<sequence length="131" mass="13192">MIKQTFVAALLSVALGTTAFAAGPGGMDSTKNAGGTGSSAQQTTGSAQNSQSAQNLPQQIRSKLQNSGFTDITVVPQTFAVSAKDRDGDPVMMMIGPHTMTIIQAMNAGDQQTTGSGSSSSGKSTSSSSSK</sequence>
<reference evidence="3 6" key="2">
    <citation type="submission" date="2018-07" db="EMBL/GenBank/DDBJ databases">
        <title>Genomic Encyclopedia of Archaeal and Bacterial Type Strains, Phase II (KMG-II): from individual species to whole genera.</title>
        <authorList>
            <person name="Goeker M."/>
        </authorList>
    </citation>
    <scope>NUCLEOTIDE SEQUENCE [LARGE SCALE GENOMIC DNA]</scope>
    <source>
        <strain evidence="3 6">JA575</strain>
    </source>
</reference>
<name>A0A336JNA0_9BRAD</name>
<feature type="signal peptide" evidence="2">
    <location>
        <begin position="1"/>
        <end position="21"/>
    </location>
</feature>
<feature type="compositionally biased region" description="Low complexity" evidence="1">
    <location>
        <begin position="38"/>
        <end position="55"/>
    </location>
</feature>
<dbReference type="RefSeq" id="WP_114358251.1">
    <property type="nucleotide sequence ID" value="NZ_QRDT01000010.1"/>
</dbReference>
<dbReference type="EMBL" id="QRDT01000010">
    <property type="protein sequence ID" value="RED34536.1"/>
    <property type="molecule type" value="Genomic_DNA"/>
</dbReference>
<dbReference type="EMBL" id="UFQQ01000010">
    <property type="protein sequence ID" value="SSW91205.1"/>
    <property type="molecule type" value="Genomic_DNA"/>
</dbReference>
<feature type="chain" id="PRO_5016309895" evidence="2">
    <location>
        <begin position="22"/>
        <end position="131"/>
    </location>
</feature>
<keyword evidence="2" id="KW-0732">Signal</keyword>
<evidence type="ECO:0000256" key="1">
    <source>
        <dbReference type="SAM" id="MobiDB-lite"/>
    </source>
</evidence>
<accession>A0A336JNA0</accession>
<gene>
    <name evidence="3" type="ORF">BJ125_110176</name>
    <name evidence="4" type="ORF">SAMN05892882_110176</name>
</gene>
<feature type="region of interest" description="Disordered" evidence="1">
    <location>
        <begin position="22"/>
        <end position="64"/>
    </location>
</feature>
<evidence type="ECO:0000313" key="4">
    <source>
        <dbReference type="EMBL" id="SSW91205.1"/>
    </source>
</evidence>
<evidence type="ECO:0000256" key="2">
    <source>
        <dbReference type="SAM" id="SignalP"/>
    </source>
</evidence>
<evidence type="ECO:0000313" key="6">
    <source>
        <dbReference type="Proteomes" id="UP000256343"/>
    </source>
</evidence>
<feature type="compositionally biased region" description="Low complexity" evidence="1">
    <location>
        <begin position="113"/>
        <end position="131"/>
    </location>
</feature>
<reference evidence="4 5" key="1">
    <citation type="submission" date="2017-08" db="EMBL/GenBank/DDBJ databases">
        <authorList>
            <person name="de Groot N.N."/>
        </authorList>
    </citation>
    <scope>NUCLEOTIDE SEQUENCE [LARGE SCALE GENOMIC DNA]</scope>
    <source>
        <strain evidence="4 5">JA575</strain>
    </source>
</reference>
<dbReference type="AlphaFoldDB" id="A0A336JNA0"/>
<proteinExistence type="predicted"/>
<dbReference type="Proteomes" id="UP000256343">
    <property type="component" value="Unassembled WGS sequence"/>
</dbReference>
<evidence type="ECO:0000313" key="5">
    <source>
        <dbReference type="Proteomes" id="UP000252631"/>
    </source>
</evidence>
<feature type="region of interest" description="Disordered" evidence="1">
    <location>
        <begin position="104"/>
        <end position="131"/>
    </location>
</feature>